<evidence type="ECO:0000259" key="9">
    <source>
        <dbReference type="Pfam" id="PF12704"/>
    </source>
</evidence>
<dbReference type="Pfam" id="PF12704">
    <property type="entry name" value="MacB_PCD"/>
    <property type="match status" value="1"/>
</dbReference>
<reference evidence="10 11" key="1">
    <citation type="submission" date="2009-10" db="EMBL/GenBank/DDBJ databases">
        <authorList>
            <person name="Qin X."/>
            <person name="Bachman B."/>
            <person name="Battles P."/>
            <person name="Bell A."/>
            <person name="Bess C."/>
            <person name="Bickham C."/>
            <person name="Chaboub L."/>
            <person name="Chen D."/>
            <person name="Coyle M."/>
            <person name="Deiros D.R."/>
            <person name="Dinh H."/>
            <person name="Forbes L."/>
            <person name="Fowler G."/>
            <person name="Francisco L."/>
            <person name="Fu Q."/>
            <person name="Gubbala S."/>
            <person name="Hale W."/>
            <person name="Han Y."/>
            <person name="Hemphill L."/>
            <person name="Highlander S.K."/>
            <person name="Hirani K."/>
            <person name="Hogues M."/>
            <person name="Jackson L."/>
            <person name="Jakkamsetti A."/>
            <person name="Javaid M."/>
            <person name="Jiang H."/>
            <person name="Korchina V."/>
            <person name="Kovar C."/>
            <person name="Lara F."/>
            <person name="Lee S."/>
            <person name="Mata R."/>
            <person name="Mathew T."/>
            <person name="Moen C."/>
            <person name="Morales K."/>
            <person name="Munidasa M."/>
            <person name="Nazareth L."/>
            <person name="Ngo R."/>
            <person name="Nguyen L."/>
            <person name="Okwuonu G."/>
            <person name="Ongeri F."/>
            <person name="Patil S."/>
            <person name="Petrosino J."/>
            <person name="Pham C."/>
            <person name="Pham P."/>
            <person name="Pu L.-L."/>
            <person name="Puazo M."/>
            <person name="Raj R."/>
            <person name="Reid J."/>
            <person name="Rouhana J."/>
            <person name="Saada N."/>
            <person name="Shang Y."/>
            <person name="Simmons D."/>
            <person name="Thornton R."/>
            <person name="Warren J."/>
            <person name="Weissenberger G."/>
            <person name="Zhang J."/>
            <person name="Zhang L."/>
            <person name="Zhou C."/>
            <person name="Zhu D."/>
            <person name="Muzny D."/>
            <person name="Worley K."/>
            <person name="Gibbs R."/>
        </authorList>
    </citation>
    <scope>NUCLEOTIDE SEQUENCE [LARGE SCALE GENOMIC DNA]</scope>
    <source>
        <strain evidence="10 11">DSM 17361</strain>
    </source>
</reference>
<gene>
    <name evidence="10" type="ORF">HMPREF0645_0534</name>
</gene>
<keyword evidence="5 7" id="KW-0472">Membrane</keyword>
<feature type="domain" description="ABC3 transporter permease C-terminal" evidence="8">
    <location>
        <begin position="285"/>
        <end position="412"/>
    </location>
</feature>
<feature type="transmembrane region" description="Helical" evidence="7">
    <location>
        <begin position="282"/>
        <end position="306"/>
    </location>
</feature>
<dbReference type="EMBL" id="ACKS01000025">
    <property type="protein sequence ID" value="EFA45011.1"/>
    <property type="molecule type" value="Genomic_DNA"/>
</dbReference>
<evidence type="ECO:0000256" key="4">
    <source>
        <dbReference type="ARBA" id="ARBA00022989"/>
    </source>
</evidence>
<evidence type="ECO:0000256" key="5">
    <source>
        <dbReference type="ARBA" id="ARBA00023136"/>
    </source>
</evidence>
<proteinExistence type="inferred from homology"/>
<dbReference type="eggNOG" id="COG0577">
    <property type="taxonomic scope" value="Bacteria"/>
</dbReference>
<evidence type="ECO:0000256" key="7">
    <source>
        <dbReference type="SAM" id="Phobius"/>
    </source>
</evidence>
<comment type="subcellular location">
    <subcellularLocation>
        <location evidence="1">Cell membrane</location>
        <topology evidence="1">Multi-pass membrane protein</topology>
    </subcellularLocation>
</comment>
<accession>D1PU99</accession>
<evidence type="ECO:0000256" key="3">
    <source>
        <dbReference type="ARBA" id="ARBA00022692"/>
    </source>
</evidence>
<evidence type="ECO:0000313" key="10">
    <source>
        <dbReference type="EMBL" id="EFA45011.1"/>
    </source>
</evidence>
<dbReference type="Pfam" id="PF02687">
    <property type="entry name" value="FtsX"/>
    <property type="match status" value="1"/>
</dbReference>
<comment type="caution">
    <text evidence="10">The sequence shown here is derived from an EMBL/GenBank/DDBJ whole genome shotgun (WGS) entry which is preliminary data.</text>
</comment>
<evidence type="ECO:0000256" key="1">
    <source>
        <dbReference type="ARBA" id="ARBA00004651"/>
    </source>
</evidence>
<keyword evidence="11" id="KW-1185">Reference proteome</keyword>
<feature type="domain" description="MacB-like periplasmic core" evidence="9">
    <location>
        <begin position="19"/>
        <end position="227"/>
    </location>
</feature>
<protein>
    <submittedName>
        <fullName evidence="10">Efflux ABC transporter, permease protein</fullName>
    </submittedName>
</protein>
<keyword evidence="2" id="KW-1003">Cell membrane</keyword>
<evidence type="ECO:0000256" key="2">
    <source>
        <dbReference type="ARBA" id="ARBA00022475"/>
    </source>
</evidence>
<dbReference type="InterPro" id="IPR050250">
    <property type="entry name" value="Macrolide_Exporter_MacB"/>
</dbReference>
<dbReference type="PANTHER" id="PTHR30572">
    <property type="entry name" value="MEMBRANE COMPONENT OF TRANSPORTER-RELATED"/>
    <property type="match status" value="1"/>
</dbReference>
<dbReference type="AlphaFoldDB" id="D1PU99"/>
<keyword evidence="4 7" id="KW-1133">Transmembrane helix</keyword>
<dbReference type="InterPro" id="IPR003838">
    <property type="entry name" value="ABC3_permease_C"/>
</dbReference>
<sequence length="419" mass="46375">MFDILEEIWATARRNRLRTVLTGFAVAWGIFMIIFLLGAGNGFINAVEHNTSNFLANSMQVSGGRTSKAYEGMNEGREITLNDRDMQTTKHKHTNVVRELGAQVTQSGVQVSYATNYVSGTICGVYPNLMHINKIEMLYGRFVNDMDNDQRRKAMVISENQAKELVDGDIATLVGKDVKVDNSVFQIVGIYKSDLSQMNTQFYSPFSTVRTIYNRGDEVENIIFSFDGLNSVQENEDFEKLYTTDLNANHHAAPDDDNAVWIWNRFTQNLQMNTGMSIIRTALWVIGIFTLLSGIVGVSNIMLITVKERTREFGVRKAIGATPWSILRLIIVESVIITTFFGYIGMLLGIGANAYLDATAGSKTVDSGLFELTIFLNPTVGLGVCLEATLVMIVAGTIAGLVPARRAAHIKPIDALRAE</sequence>
<feature type="transmembrane region" description="Helical" evidence="7">
    <location>
        <begin position="326"/>
        <end position="355"/>
    </location>
</feature>
<dbReference type="HOGENOM" id="CLU_000604_8_0_10"/>
<organism evidence="10 11">
    <name type="scientific">Hallella bergensis DSM 17361</name>
    <dbReference type="NCBI Taxonomy" id="585502"/>
    <lineage>
        <taxon>Bacteria</taxon>
        <taxon>Pseudomonadati</taxon>
        <taxon>Bacteroidota</taxon>
        <taxon>Bacteroidia</taxon>
        <taxon>Bacteroidales</taxon>
        <taxon>Prevotellaceae</taxon>
        <taxon>Hallella</taxon>
    </lineage>
</organism>
<dbReference type="InterPro" id="IPR025857">
    <property type="entry name" value="MacB_PCD"/>
</dbReference>
<evidence type="ECO:0000313" key="11">
    <source>
        <dbReference type="Proteomes" id="UP000003160"/>
    </source>
</evidence>
<feature type="transmembrane region" description="Helical" evidence="7">
    <location>
        <begin position="20"/>
        <end position="44"/>
    </location>
</feature>
<evidence type="ECO:0000259" key="8">
    <source>
        <dbReference type="Pfam" id="PF02687"/>
    </source>
</evidence>
<dbReference type="OrthoDB" id="9770036at2"/>
<dbReference type="GO" id="GO:0022857">
    <property type="term" value="F:transmembrane transporter activity"/>
    <property type="evidence" value="ECO:0007669"/>
    <property type="project" value="TreeGrafter"/>
</dbReference>
<evidence type="ECO:0000256" key="6">
    <source>
        <dbReference type="ARBA" id="ARBA00038076"/>
    </source>
</evidence>
<dbReference type="Proteomes" id="UP000003160">
    <property type="component" value="Unassembled WGS sequence"/>
</dbReference>
<dbReference type="RefSeq" id="WP_007174882.1">
    <property type="nucleotide sequence ID" value="NZ_GG704782.1"/>
</dbReference>
<name>D1PU99_9BACT</name>
<dbReference type="PANTHER" id="PTHR30572:SF4">
    <property type="entry name" value="ABC TRANSPORTER PERMEASE YTRF"/>
    <property type="match status" value="1"/>
</dbReference>
<feature type="transmembrane region" description="Helical" evidence="7">
    <location>
        <begin position="375"/>
        <end position="402"/>
    </location>
</feature>
<comment type="similarity">
    <text evidence="6">Belongs to the ABC-4 integral membrane protein family.</text>
</comment>
<keyword evidence="3 7" id="KW-0812">Transmembrane</keyword>
<dbReference type="GO" id="GO:0005886">
    <property type="term" value="C:plasma membrane"/>
    <property type="evidence" value="ECO:0007669"/>
    <property type="project" value="UniProtKB-SubCell"/>
</dbReference>